<feature type="region of interest" description="Disordered" evidence="2">
    <location>
        <begin position="386"/>
        <end position="415"/>
    </location>
</feature>
<dbReference type="KEGG" id="pda:103695494"/>
<dbReference type="InterPro" id="IPR000949">
    <property type="entry name" value="ELM2_dom"/>
</dbReference>
<protein>
    <submittedName>
        <fullName evidence="5">Uncharacterized protein LOC103695494</fullName>
    </submittedName>
</protein>
<evidence type="ECO:0000259" key="3">
    <source>
        <dbReference type="PROSITE" id="PS51156"/>
    </source>
</evidence>
<name>A0A8B9AXL6_PHODC</name>
<keyword evidence="4" id="KW-1185">Reference proteome</keyword>
<reference evidence="5" key="2">
    <citation type="submission" date="2025-08" db="UniProtKB">
        <authorList>
            <consortium name="RefSeq"/>
        </authorList>
    </citation>
    <scope>IDENTIFICATION</scope>
    <source>
        <tissue evidence="5">Young leaves</tissue>
    </source>
</reference>
<dbReference type="PANTHER" id="PTHR46872">
    <property type="entry name" value="DNA BINDING PROTEIN"/>
    <property type="match status" value="1"/>
</dbReference>
<dbReference type="AlphaFoldDB" id="A0A8B9AXL6"/>
<reference evidence="4" key="1">
    <citation type="journal article" date="2019" name="Nat. Commun.">
        <title>Genome-wide association mapping of date palm fruit traits.</title>
        <authorList>
            <person name="Hazzouri K.M."/>
            <person name="Gros-Balthazard M."/>
            <person name="Flowers J.M."/>
            <person name="Copetti D."/>
            <person name="Lemansour A."/>
            <person name="Lebrun M."/>
            <person name="Masmoudi K."/>
            <person name="Ferrand S."/>
            <person name="Dhar M.I."/>
            <person name="Fresquez Z.A."/>
            <person name="Rosas U."/>
            <person name="Zhang J."/>
            <person name="Talag J."/>
            <person name="Lee S."/>
            <person name="Kudrna D."/>
            <person name="Powell R.F."/>
            <person name="Leitch I.J."/>
            <person name="Krueger R.R."/>
            <person name="Wing R.A."/>
            <person name="Amiri K.M.A."/>
            <person name="Purugganan M.D."/>
        </authorList>
    </citation>
    <scope>NUCLEOTIDE SEQUENCE [LARGE SCALE GENOMIC DNA]</scope>
    <source>
        <strain evidence="4">cv. Khalas</strain>
    </source>
</reference>
<feature type="region of interest" description="Disordered" evidence="2">
    <location>
        <begin position="167"/>
        <end position="204"/>
    </location>
</feature>
<feature type="domain" description="ELM2" evidence="3">
    <location>
        <begin position="219"/>
        <end position="272"/>
    </location>
</feature>
<proteinExistence type="predicted"/>
<sequence length="484" mass="54312">MTGLSLYRDGVPLDAPVLSPCGGLPLSPEFADPEAELRRLFDQIAGDSSLESLGSDLFERWVRRFFGEGGDGSPYPDLRRRIEALIRKLLSERKAGSKEAGSAGSSPGSSKRKRELEEMLMRVRGFAVDPHGKTTGGGEGQEREKQVLKARVARYLSTAEFANIEDFPSYPQKKQKNGKQSSAKAQKKRRRMLNQPERRSQRIARKLKVNERHLVTLRKRIGVGTLFQAEVPEWTGPPNVIDVSEDNEDSDDSKWLGTRVWPVGGDDRKISEAMIGKARPDSCACGSAGSVACIRSHVTAARLQLQCDLGQAFFSWGFDGMGEEVSKLWTREEQMKFDPLERLDPKSEHKTFWKLAKNCFISKSRQDLVSFYVNVFIPRQMSNQSRLPTAEVNSEDDDDDGDDEKDEKPHEDGRKGKALEGLMLQVFSKVSEVEEETLKVYCQQYWTYCSSSASAYLGEYITSKVQMMSYFGRSSSIATQIGNN</sequence>
<gene>
    <name evidence="5" type="primary">LOC103695494</name>
</gene>
<dbReference type="OrthoDB" id="1938526at2759"/>
<dbReference type="SMART" id="SM01189">
    <property type="entry name" value="ELM2"/>
    <property type="match status" value="1"/>
</dbReference>
<evidence type="ECO:0000256" key="2">
    <source>
        <dbReference type="SAM" id="MobiDB-lite"/>
    </source>
</evidence>
<organism evidence="4 5">
    <name type="scientific">Phoenix dactylifera</name>
    <name type="common">Date palm</name>
    <dbReference type="NCBI Taxonomy" id="42345"/>
    <lineage>
        <taxon>Eukaryota</taxon>
        <taxon>Viridiplantae</taxon>
        <taxon>Streptophyta</taxon>
        <taxon>Embryophyta</taxon>
        <taxon>Tracheophyta</taxon>
        <taxon>Spermatophyta</taxon>
        <taxon>Magnoliopsida</taxon>
        <taxon>Liliopsida</taxon>
        <taxon>Arecaceae</taxon>
        <taxon>Coryphoideae</taxon>
        <taxon>Phoeniceae</taxon>
        <taxon>Phoenix</taxon>
    </lineage>
</organism>
<dbReference type="Proteomes" id="UP000228380">
    <property type="component" value="Chromosome 12"/>
</dbReference>
<dbReference type="PROSITE" id="PS51156">
    <property type="entry name" value="ELM2"/>
    <property type="match status" value="1"/>
</dbReference>
<evidence type="ECO:0000313" key="4">
    <source>
        <dbReference type="Proteomes" id="UP000228380"/>
    </source>
</evidence>
<dbReference type="GeneID" id="103695494"/>
<feature type="region of interest" description="Disordered" evidence="2">
    <location>
        <begin position="126"/>
        <end position="146"/>
    </location>
</feature>
<dbReference type="RefSeq" id="XP_038988149.1">
    <property type="nucleotide sequence ID" value="XM_039132221.1"/>
</dbReference>
<dbReference type="PANTHER" id="PTHR46872:SF10">
    <property type="entry name" value="MYB-LIKE DOMAIN-CONTAINING PROTEIN"/>
    <property type="match status" value="1"/>
</dbReference>
<accession>A0A8B9AXL6</accession>
<feature type="compositionally biased region" description="Acidic residues" evidence="2">
    <location>
        <begin position="393"/>
        <end position="405"/>
    </location>
</feature>
<evidence type="ECO:0000256" key="1">
    <source>
        <dbReference type="ARBA" id="ARBA00023242"/>
    </source>
</evidence>
<keyword evidence="1" id="KW-0539">Nucleus</keyword>
<evidence type="ECO:0000313" key="5">
    <source>
        <dbReference type="RefSeq" id="XP_038988149.1"/>
    </source>
</evidence>
<feature type="compositionally biased region" description="Basic and acidic residues" evidence="2">
    <location>
        <begin position="406"/>
        <end position="415"/>
    </location>
</feature>